<feature type="non-terminal residue" evidence="1">
    <location>
        <position position="1"/>
    </location>
</feature>
<reference evidence="1" key="1">
    <citation type="journal article" date="2014" name="Front. Microbiol.">
        <title>High frequency of phylogenetically diverse reductive dehalogenase-homologous genes in deep subseafloor sedimentary metagenomes.</title>
        <authorList>
            <person name="Kawai M."/>
            <person name="Futagami T."/>
            <person name="Toyoda A."/>
            <person name="Takaki Y."/>
            <person name="Nishi S."/>
            <person name="Hori S."/>
            <person name="Arai W."/>
            <person name="Tsubouchi T."/>
            <person name="Morono Y."/>
            <person name="Uchiyama I."/>
            <person name="Ito T."/>
            <person name="Fujiyama A."/>
            <person name="Inagaki F."/>
            <person name="Takami H."/>
        </authorList>
    </citation>
    <scope>NUCLEOTIDE SEQUENCE</scope>
    <source>
        <strain evidence="1">Expedition CK06-06</strain>
    </source>
</reference>
<dbReference type="AlphaFoldDB" id="X0V050"/>
<name>X0V050_9ZZZZ</name>
<accession>X0V050</accession>
<protein>
    <recommendedName>
        <fullName evidence="2">UDP-glucose/GDP-mannose dehydrogenase C-terminal domain-containing protein</fullName>
    </recommendedName>
</protein>
<gene>
    <name evidence="1" type="ORF">S01H1_44254</name>
</gene>
<dbReference type="InterPro" id="IPR036220">
    <property type="entry name" value="UDP-Glc/GDP-Man_DH_C_sf"/>
</dbReference>
<dbReference type="SUPFAM" id="SSF52413">
    <property type="entry name" value="UDP-glucose/GDP-mannose dehydrogenase C-terminal domain"/>
    <property type="match status" value="1"/>
</dbReference>
<dbReference type="EMBL" id="BARS01028222">
    <property type="protein sequence ID" value="GAG05928.1"/>
    <property type="molecule type" value="Genomic_DNA"/>
</dbReference>
<evidence type="ECO:0000313" key="1">
    <source>
        <dbReference type="EMBL" id="GAG05928.1"/>
    </source>
</evidence>
<sequence length="115" mass="12646">RPTAQFTPKAVQCWPWRVGLKTLYIEPGRPAFVPEFSVNGTKMRSREMNGELLDSVDCVVLVTDHSVYPYETLAEKAKALIDTRNVVGSSNGHMASGFISIYQNTALVGAEKGND</sequence>
<proteinExistence type="predicted"/>
<organism evidence="1">
    <name type="scientific">marine sediment metagenome</name>
    <dbReference type="NCBI Taxonomy" id="412755"/>
    <lineage>
        <taxon>unclassified sequences</taxon>
        <taxon>metagenomes</taxon>
        <taxon>ecological metagenomes</taxon>
    </lineage>
</organism>
<comment type="caution">
    <text evidence="1">The sequence shown here is derived from an EMBL/GenBank/DDBJ whole genome shotgun (WGS) entry which is preliminary data.</text>
</comment>
<evidence type="ECO:0008006" key="2">
    <source>
        <dbReference type="Google" id="ProtNLM"/>
    </source>
</evidence>